<evidence type="ECO:0000313" key="3">
    <source>
        <dbReference type="Proteomes" id="UP000265798"/>
    </source>
</evidence>
<evidence type="ECO:0000256" key="1">
    <source>
        <dbReference type="SAM" id="MobiDB-lite"/>
    </source>
</evidence>
<dbReference type="AlphaFoldDB" id="A0A396YRE1"/>
<protein>
    <submittedName>
        <fullName evidence="2">Uncharacterized protein</fullName>
    </submittedName>
</protein>
<organism evidence="2 3">
    <name type="scientific">Leptospira stimsonii</name>
    <dbReference type="NCBI Taxonomy" id="2202203"/>
    <lineage>
        <taxon>Bacteria</taxon>
        <taxon>Pseudomonadati</taxon>
        <taxon>Spirochaetota</taxon>
        <taxon>Spirochaetia</taxon>
        <taxon>Leptospirales</taxon>
        <taxon>Leptospiraceae</taxon>
        <taxon>Leptospira</taxon>
    </lineage>
</organism>
<sequence length="108" mass="13101">MRDKKRIHRSDHCVDGEPKEQLKPTNAEAGVYHFHLLRRAFKRIIYFPSFRIYRLNSLKTEVHFQDRHIFRKRIALNLFFKEERFRNENAEKIDGKKFFFLSNGSGES</sequence>
<evidence type="ECO:0000313" key="2">
    <source>
        <dbReference type="EMBL" id="RHX85799.1"/>
    </source>
</evidence>
<reference evidence="3" key="1">
    <citation type="submission" date="2018-05" db="EMBL/GenBank/DDBJ databases">
        <title>Leptospira yasudae sp. nov. and Leptospira stimsonii sp. nov., two pathogenic species of the genus Leptospira isolated from environmental sources.</title>
        <authorList>
            <person name="Casanovas-Massana A."/>
            <person name="Hamond C."/>
            <person name="Santos L.A."/>
            <person name="Hacker K.P."/>
            <person name="Balassiano I."/>
            <person name="Medeiros M.A."/>
            <person name="Reis M.G."/>
            <person name="Ko A.I."/>
            <person name="Wunder E.A."/>
        </authorList>
    </citation>
    <scope>NUCLEOTIDE SEQUENCE [LARGE SCALE GENOMIC DNA]</scope>
    <source>
        <strain evidence="3">Yale</strain>
    </source>
</reference>
<proteinExistence type="predicted"/>
<feature type="compositionally biased region" description="Basic and acidic residues" evidence="1">
    <location>
        <begin position="10"/>
        <end position="21"/>
    </location>
</feature>
<gene>
    <name evidence="2" type="ORF">DLM75_19960</name>
</gene>
<feature type="region of interest" description="Disordered" evidence="1">
    <location>
        <begin position="1"/>
        <end position="21"/>
    </location>
</feature>
<name>A0A396YRE1_9LEPT</name>
<comment type="caution">
    <text evidence="2">The sequence shown here is derived from an EMBL/GenBank/DDBJ whole genome shotgun (WGS) entry which is preliminary data.</text>
</comment>
<accession>A0A396YRE1</accession>
<dbReference type="EMBL" id="QHCT01000007">
    <property type="protein sequence ID" value="RHX85799.1"/>
    <property type="molecule type" value="Genomic_DNA"/>
</dbReference>
<dbReference type="Proteomes" id="UP000265798">
    <property type="component" value="Unassembled WGS sequence"/>
</dbReference>